<keyword evidence="3" id="KW-1185">Reference proteome</keyword>
<gene>
    <name evidence="2" type="primary">Acey_s0163.g3475</name>
    <name evidence="2" type="ORF">Y032_0163g3475</name>
</gene>
<evidence type="ECO:0008006" key="4">
    <source>
        <dbReference type="Google" id="ProtNLM"/>
    </source>
</evidence>
<dbReference type="AlphaFoldDB" id="A0A016SXC2"/>
<dbReference type="Proteomes" id="UP000024635">
    <property type="component" value="Unassembled WGS sequence"/>
</dbReference>
<evidence type="ECO:0000313" key="2">
    <source>
        <dbReference type="EMBL" id="EYB95135.1"/>
    </source>
</evidence>
<keyword evidence="1" id="KW-1133">Transmembrane helix</keyword>
<organism evidence="2 3">
    <name type="scientific">Ancylostoma ceylanicum</name>
    <dbReference type="NCBI Taxonomy" id="53326"/>
    <lineage>
        <taxon>Eukaryota</taxon>
        <taxon>Metazoa</taxon>
        <taxon>Ecdysozoa</taxon>
        <taxon>Nematoda</taxon>
        <taxon>Chromadorea</taxon>
        <taxon>Rhabditida</taxon>
        <taxon>Rhabditina</taxon>
        <taxon>Rhabditomorpha</taxon>
        <taxon>Strongyloidea</taxon>
        <taxon>Ancylostomatidae</taxon>
        <taxon>Ancylostomatinae</taxon>
        <taxon>Ancylostoma</taxon>
    </lineage>
</organism>
<keyword evidence="1" id="KW-0812">Transmembrane</keyword>
<proteinExistence type="predicted"/>
<accession>A0A016SXC2</accession>
<keyword evidence="1" id="KW-0472">Membrane</keyword>
<reference evidence="3" key="1">
    <citation type="journal article" date="2015" name="Nat. Genet.">
        <title>The genome and transcriptome of the zoonotic hookworm Ancylostoma ceylanicum identify infection-specific gene families.</title>
        <authorList>
            <person name="Schwarz E.M."/>
            <person name="Hu Y."/>
            <person name="Antoshechkin I."/>
            <person name="Miller M.M."/>
            <person name="Sternberg P.W."/>
            <person name="Aroian R.V."/>
        </authorList>
    </citation>
    <scope>NUCLEOTIDE SEQUENCE</scope>
    <source>
        <strain evidence="3">HY135</strain>
    </source>
</reference>
<name>A0A016SXC2_9BILA</name>
<evidence type="ECO:0000313" key="3">
    <source>
        <dbReference type="Proteomes" id="UP000024635"/>
    </source>
</evidence>
<feature type="transmembrane region" description="Helical" evidence="1">
    <location>
        <begin position="63"/>
        <end position="86"/>
    </location>
</feature>
<dbReference type="EMBL" id="JARK01001499">
    <property type="protein sequence ID" value="EYB95135.1"/>
    <property type="molecule type" value="Genomic_DNA"/>
</dbReference>
<evidence type="ECO:0000256" key="1">
    <source>
        <dbReference type="SAM" id="Phobius"/>
    </source>
</evidence>
<protein>
    <recommendedName>
        <fullName evidence="4">Phlebovirus glycoprotein G2 fusion domain-containing protein</fullName>
    </recommendedName>
</protein>
<comment type="caution">
    <text evidence="2">The sequence shown here is derived from an EMBL/GenBank/DDBJ whole genome shotgun (WGS) entry which is preliminary data.</text>
</comment>
<sequence>MEIQCMKGEVVARNLISFSDIQVSAINHCIETQSEIIVMLPAHICLHQHEVRIEMKHDYRTDVSVVFCTLSTFCGMINCYICYILTNSPHCVPRAVNVLHLLHTY</sequence>